<gene>
    <name evidence="1" type="ORF">NDI79_00845</name>
</gene>
<keyword evidence="2" id="KW-1185">Reference proteome</keyword>
<evidence type="ECO:0000313" key="2">
    <source>
        <dbReference type="Proteomes" id="UP001254813"/>
    </source>
</evidence>
<proteinExistence type="predicted"/>
<reference evidence="1 2" key="1">
    <citation type="submission" date="2022-06" db="EMBL/GenBank/DDBJ databases">
        <title>Halogeometricum sp. a new haloarchaeum isolate from saline soil.</title>
        <authorList>
            <person name="Strakova D."/>
            <person name="Galisteo C."/>
            <person name="Sanchez-Porro C."/>
            <person name="Ventosa A."/>
        </authorList>
    </citation>
    <scope>NUCLEOTIDE SEQUENCE [LARGE SCALE GENOMIC DNA]</scope>
    <source>
        <strain evidence="2">S3BR25-2</strain>
    </source>
</reference>
<organism evidence="1 2">
    <name type="scientific">Halogeometricum luteum</name>
    <dbReference type="NCBI Taxonomy" id="2950537"/>
    <lineage>
        <taxon>Archaea</taxon>
        <taxon>Methanobacteriati</taxon>
        <taxon>Methanobacteriota</taxon>
        <taxon>Stenosarchaea group</taxon>
        <taxon>Halobacteria</taxon>
        <taxon>Halobacteriales</taxon>
        <taxon>Haloferacaceae</taxon>
        <taxon>Halogeometricum</taxon>
    </lineage>
</organism>
<sequence length="51" mass="5910">MSEPTNSGRRTAVTGRCEHCEWEALAASYSEMVEMYNSHLREEHPKAWLRA</sequence>
<evidence type="ECO:0008006" key="3">
    <source>
        <dbReference type="Google" id="ProtNLM"/>
    </source>
</evidence>
<accession>A0ABU2FVY4</accession>
<name>A0ABU2FVY4_9EURY</name>
<evidence type="ECO:0000313" key="1">
    <source>
        <dbReference type="EMBL" id="MDS0292711.1"/>
    </source>
</evidence>
<dbReference type="RefSeq" id="WP_310926555.1">
    <property type="nucleotide sequence ID" value="NZ_JAMQOQ010000001.1"/>
</dbReference>
<protein>
    <recommendedName>
        <fullName evidence="3">Transposase</fullName>
    </recommendedName>
</protein>
<dbReference type="Proteomes" id="UP001254813">
    <property type="component" value="Unassembled WGS sequence"/>
</dbReference>
<dbReference type="EMBL" id="JAMQOQ010000001">
    <property type="protein sequence ID" value="MDS0292711.1"/>
    <property type="molecule type" value="Genomic_DNA"/>
</dbReference>
<comment type="caution">
    <text evidence="1">The sequence shown here is derived from an EMBL/GenBank/DDBJ whole genome shotgun (WGS) entry which is preliminary data.</text>
</comment>